<evidence type="ECO:0000313" key="5">
    <source>
        <dbReference type="EMBL" id="MDT2834291.1"/>
    </source>
</evidence>
<evidence type="ECO:0000256" key="1">
    <source>
        <dbReference type="ARBA" id="ARBA00022741"/>
    </source>
</evidence>
<name>A0AAW8U8H2_9ENTE</name>
<dbReference type="Proteomes" id="UP001268577">
    <property type="component" value="Unassembled WGS sequence"/>
</dbReference>
<reference evidence="5" key="1">
    <citation type="submission" date="2023-03" db="EMBL/GenBank/DDBJ databases">
        <authorList>
            <person name="Shen W."/>
            <person name="Cai J."/>
        </authorList>
    </citation>
    <scope>NUCLEOTIDE SEQUENCE</scope>
    <source>
        <strain evidence="5">P96-3</strain>
    </source>
</reference>
<keyword evidence="1" id="KW-0547">Nucleotide-binding</keyword>
<dbReference type="SUPFAM" id="SSF48452">
    <property type="entry name" value="TPR-like"/>
    <property type="match status" value="2"/>
</dbReference>
<dbReference type="Gene3D" id="3.40.50.300">
    <property type="entry name" value="P-loop containing nucleotide triphosphate hydrolases"/>
    <property type="match status" value="1"/>
</dbReference>
<dbReference type="PANTHER" id="PTHR16305">
    <property type="entry name" value="TESTICULAR SOLUBLE ADENYLYL CYCLASE"/>
    <property type="match status" value="1"/>
</dbReference>
<dbReference type="InterPro" id="IPR005158">
    <property type="entry name" value="BTAD"/>
</dbReference>
<dbReference type="GO" id="GO:0004016">
    <property type="term" value="F:adenylate cyclase activity"/>
    <property type="evidence" value="ECO:0007669"/>
    <property type="project" value="TreeGrafter"/>
</dbReference>
<dbReference type="InterPro" id="IPR019734">
    <property type="entry name" value="TPR_rpt"/>
</dbReference>
<dbReference type="Pfam" id="PF13424">
    <property type="entry name" value="TPR_12"/>
    <property type="match status" value="1"/>
</dbReference>
<evidence type="ECO:0000256" key="2">
    <source>
        <dbReference type="ARBA" id="ARBA00022840"/>
    </source>
</evidence>
<dbReference type="InterPro" id="IPR041664">
    <property type="entry name" value="AAA_16"/>
</dbReference>
<dbReference type="Pfam" id="PF13191">
    <property type="entry name" value="AAA_16"/>
    <property type="match status" value="1"/>
</dbReference>
<feature type="repeat" description="TPR" evidence="3">
    <location>
        <begin position="834"/>
        <end position="867"/>
    </location>
</feature>
<keyword evidence="2" id="KW-0067">ATP-binding</keyword>
<dbReference type="Gene3D" id="1.10.10.10">
    <property type="entry name" value="Winged helix-like DNA-binding domain superfamily/Winged helix DNA-binding domain"/>
    <property type="match status" value="1"/>
</dbReference>
<evidence type="ECO:0000256" key="3">
    <source>
        <dbReference type="PROSITE-ProRule" id="PRU00339"/>
    </source>
</evidence>
<keyword evidence="3" id="KW-0802">TPR repeat</keyword>
<dbReference type="SMART" id="SM00028">
    <property type="entry name" value="TPR"/>
    <property type="match status" value="4"/>
</dbReference>
<accession>A0AAW8U8H2</accession>
<feature type="domain" description="Bacterial transcriptional activator" evidence="4">
    <location>
        <begin position="98"/>
        <end position="230"/>
    </location>
</feature>
<dbReference type="SMART" id="SM01043">
    <property type="entry name" value="BTAD"/>
    <property type="match status" value="1"/>
</dbReference>
<dbReference type="GO" id="GO:0005524">
    <property type="term" value="F:ATP binding"/>
    <property type="evidence" value="ECO:0007669"/>
    <property type="project" value="UniProtKB-KW"/>
</dbReference>
<sequence length="1014" mass="119232">MADCLRCKLFGNPEITLNGQVVLFSFSKIDALIYYLSVTKSASRDEIAGLLWPDKNDQNAKKNLRNAIYQANKMLGVEIISSPNKAVLVLNEELDFEIDAVKFLEAPQNHLDLYTDEFLKGFYLKDCESYEFWMVKMRNFYEKKFLQECFKKIEYDIDNKKLDEVEKNIQRLIYIDEFDESNYQLLMKFYQINQRDGKVVETYYNLSNLLKIELGITPNKETRQLYEASLERLNEQSSKEKQRFNSLFHGRIEELQQIEVNFNRFKNNQSFHSIVISGEAGIGKSALANVALDNIQNEFLILESQCYQVEENFAFRPWKKIIDGLSDIISESDQIEPKLWNDVISKIFPRFEDHLSEIKPIENDDRINLGVLSEVLIDAINRIATSKKMVILFDDIQWMDRNSLDLLTSIMLHTNENVLFIMTSRNVKKETLDFFLNNLTKCHLIKQVRLYPFTFDETQSFIHKKIASETITPDLVRNVYRHTEGNLFFLIEYITLLQSNSNLNTMTVKMKDALKNRFLYLSEEEQALVNFVSYFYDYALLDDLVNLLEMDSLTIINLMESLIEKNILKELNINGEIGMTFTHIKLREFIYLNQSTGKKRIIHNKIAQYLENKLTTESMDSLLYDNISYHYKKGKNPLKELEYKLKYLEKYLSFYHELFPVDVQGNDKYTDGFSFNQEQVFKQFDKIKNSLNNLEVKSENDDILPVLERQFLYLEGRYLIRYGEYSEGVSDIKQVISQSKELKDSTYLLDGYKQMIYYYIQIDAPEQMIEYIELALDLSIKENNHQSIGVLLRLKGLYYIMSGNNLVAEKLLKESINTFMLTKEIADKYAVNIAAAYNYLGEIRFNENQFEESYDMFLKAIELCSNKNSLSSLSVFYTNAGASLFAQGKLDEAKEYLLKSREIYQELKTFWKRPRLDAYLAMIYLEEKNEEEIKYYLEKGKEFAERMGNSRDIGIVEFAKAVVSKGLVDDGHSLENWSNWLRRSPEEYANNAIEHLNRYQDTYEINLLKEKFNF</sequence>
<dbReference type="Pfam" id="PF03704">
    <property type="entry name" value="BTAD"/>
    <property type="match status" value="1"/>
</dbReference>
<comment type="caution">
    <text evidence="5">The sequence shown here is derived from an EMBL/GenBank/DDBJ whole genome shotgun (WGS) entry which is preliminary data.</text>
</comment>
<dbReference type="RefSeq" id="WP_311866705.1">
    <property type="nucleotide sequence ID" value="NZ_JARQBZ010000016.1"/>
</dbReference>
<protein>
    <submittedName>
        <fullName evidence="5">AAA family ATPase</fullName>
    </submittedName>
</protein>
<gene>
    <name evidence="5" type="ORF">P7H70_09480</name>
</gene>
<evidence type="ECO:0000313" key="6">
    <source>
        <dbReference type="Proteomes" id="UP001268577"/>
    </source>
</evidence>
<dbReference type="EMBL" id="JARQBZ010000016">
    <property type="protein sequence ID" value="MDT2834291.1"/>
    <property type="molecule type" value="Genomic_DNA"/>
</dbReference>
<dbReference type="InterPro" id="IPR011990">
    <property type="entry name" value="TPR-like_helical_dom_sf"/>
</dbReference>
<dbReference type="InterPro" id="IPR027417">
    <property type="entry name" value="P-loop_NTPase"/>
</dbReference>
<dbReference type="InterPro" id="IPR036388">
    <property type="entry name" value="WH-like_DNA-bd_sf"/>
</dbReference>
<dbReference type="Gene3D" id="1.25.40.10">
    <property type="entry name" value="Tetratricopeptide repeat domain"/>
    <property type="match status" value="2"/>
</dbReference>
<dbReference type="GO" id="GO:0005737">
    <property type="term" value="C:cytoplasm"/>
    <property type="evidence" value="ECO:0007669"/>
    <property type="project" value="TreeGrafter"/>
</dbReference>
<organism evidence="5 6">
    <name type="scientific">Vagococcus carniphilus</name>
    <dbReference type="NCBI Taxonomy" id="218144"/>
    <lineage>
        <taxon>Bacteria</taxon>
        <taxon>Bacillati</taxon>
        <taxon>Bacillota</taxon>
        <taxon>Bacilli</taxon>
        <taxon>Lactobacillales</taxon>
        <taxon>Enterococcaceae</taxon>
        <taxon>Vagococcus</taxon>
    </lineage>
</organism>
<dbReference type="AlphaFoldDB" id="A0AAW8U8H2"/>
<dbReference type="SUPFAM" id="SSF52540">
    <property type="entry name" value="P-loop containing nucleoside triphosphate hydrolases"/>
    <property type="match status" value="1"/>
</dbReference>
<proteinExistence type="predicted"/>
<evidence type="ECO:0000259" key="4">
    <source>
        <dbReference type="SMART" id="SM01043"/>
    </source>
</evidence>
<dbReference type="PROSITE" id="PS50005">
    <property type="entry name" value="TPR"/>
    <property type="match status" value="1"/>
</dbReference>
<dbReference type="PANTHER" id="PTHR16305:SF28">
    <property type="entry name" value="GUANYLATE CYCLASE DOMAIN-CONTAINING PROTEIN"/>
    <property type="match status" value="1"/>
</dbReference>